<dbReference type="InParanoid" id="D8SIC9"/>
<evidence type="ECO:0000313" key="2">
    <source>
        <dbReference type="Proteomes" id="UP000001514"/>
    </source>
</evidence>
<organism evidence="2">
    <name type="scientific">Selaginella moellendorffii</name>
    <name type="common">Spikemoss</name>
    <dbReference type="NCBI Taxonomy" id="88036"/>
    <lineage>
        <taxon>Eukaryota</taxon>
        <taxon>Viridiplantae</taxon>
        <taxon>Streptophyta</taxon>
        <taxon>Embryophyta</taxon>
        <taxon>Tracheophyta</taxon>
        <taxon>Lycopodiopsida</taxon>
        <taxon>Selaginellales</taxon>
        <taxon>Selaginellaceae</taxon>
        <taxon>Selaginella</taxon>
    </lineage>
</organism>
<dbReference type="AlphaFoldDB" id="D8SIC9"/>
<dbReference type="PANTHER" id="PTHR47570">
    <property type="entry name" value="ZINC ION BINDING PROTEIN"/>
    <property type="match status" value="1"/>
</dbReference>
<dbReference type="Gramene" id="EFJ15946">
    <property type="protein sequence ID" value="EFJ15946"/>
    <property type="gene ID" value="SELMODRAFT_47746"/>
</dbReference>
<dbReference type="Proteomes" id="UP000001514">
    <property type="component" value="Unassembled WGS sequence"/>
</dbReference>
<proteinExistence type="predicted"/>
<dbReference type="EMBL" id="GL377621">
    <property type="protein sequence ID" value="EFJ15946.1"/>
    <property type="molecule type" value="Genomic_DNA"/>
</dbReference>
<dbReference type="HOGENOM" id="CLU_1100844_0_0_1"/>
<name>D8SIC9_SELML</name>
<gene>
    <name evidence="1" type="ORF">SELMODRAFT_47746</name>
</gene>
<accession>D8SIC9</accession>
<sequence length="253" mass="28391">MDAHLRELFDAFQQHFGVGPGLGRGYGGSLVRIEGLGTAFLKSVFRAAAALHRCNPWKKLRAQEIFGLRIGKDTDWPDSRPPFYCVQFTSFGDPSLNLYRSEEDAVAAIAGIRGFPDPKSIPKRGFLRVTFGPEAEISLPNRKIIKQLGLEIAGEKAFPLIDVVSSRAGGGAREESLGFRNPSLEELRWLYACMRALAQMVPAIQVVEKPQRSIESVMQFIDIQWPAEDRKEWDITCVRVSFPPKEEQQQQND</sequence>
<dbReference type="FunCoup" id="D8SIC9">
    <property type="interactions" value="7"/>
</dbReference>
<evidence type="ECO:0000313" key="1">
    <source>
        <dbReference type="EMBL" id="EFJ15946.1"/>
    </source>
</evidence>
<protein>
    <submittedName>
        <fullName evidence="1">Uncharacterized protein</fullName>
    </submittedName>
</protein>
<feature type="non-terminal residue" evidence="1">
    <location>
        <position position="253"/>
    </location>
</feature>
<dbReference type="PANTHER" id="PTHR47570:SF2">
    <property type="entry name" value="MYND-TYPE DOMAIN-CONTAINING PROTEIN"/>
    <property type="match status" value="1"/>
</dbReference>
<dbReference type="KEGG" id="smo:SELMODRAFT_47746"/>
<keyword evidence="2" id="KW-1185">Reference proteome</keyword>
<reference evidence="1 2" key="1">
    <citation type="journal article" date="2011" name="Science">
        <title>The Selaginella genome identifies genetic changes associated with the evolution of vascular plants.</title>
        <authorList>
            <person name="Banks J.A."/>
            <person name="Nishiyama T."/>
            <person name="Hasebe M."/>
            <person name="Bowman J.L."/>
            <person name="Gribskov M."/>
            <person name="dePamphilis C."/>
            <person name="Albert V.A."/>
            <person name="Aono N."/>
            <person name="Aoyama T."/>
            <person name="Ambrose B.A."/>
            <person name="Ashton N.W."/>
            <person name="Axtell M.J."/>
            <person name="Barker E."/>
            <person name="Barker M.S."/>
            <person name="Bennetzen J.L."/>
            <person name="Bonawitz N.D."/>
            <person name="Chapple C."/>
            <person name="Cheng C."/>
            <person name="Correa L.G."/>
            <person name="Dacre M."/>
            <person name="DeBarry J."/>
            <person name="Dreyer I."/>
            <person name="Elias M."/>
            <person name="Engstrom E.M."/>
            <person name="Estelle M."/>
            <person name="Feng L."/>
            <person name="Finet C."/>
            <person name="Floyd S.K."/>
            <person name="Frommer W.B."/>
            <person name="Fujita T."/>
            <person name="Gramzow L."/>
            <person name="Gutensohn M."/>
            <person name="Harholt J."/>
            <person name="Hattori M."/>
            <person name="Heyl A."/>
            <person name="Hirai T."/>
            <person name="Hiwatashi Y."/>
            <person name="Ishikawa M."/>
            <person name="Iwata M."/>
            <person name="Karol K.G."/>
            <person name="Koehler B."/>
            <person name="Kolukisaoglu U."/>
            <person name="Kubo M."/>
            <person name="Kurata T."/>
            <person name="Lalonde S."/>
            <person name="Li K."/>
            <person name="Li Y."/>
            <person name="Litt A."/>
            <person name="Lyons E."/>
            <person name="Manning G."/>
            <person name="Maruyama T."/>
            <person name="Michael T.P."/>
            <person name="Mikami K."/>
            <person name="Miyazaki S."/>
            <person name="Morinaga S."/>
            <person name="Murata T."/>
            <person name="Mueller-Roeber B."/>
            <person name="Nelson D.R."/>
            <person name="Obara M."/>
            <person name="Oguri Y."/>
            <person name="Olmstead R.G."/>
            <person name="Onodera N."/>
            <person name="Petersen B.L."/>
            <person name="Pils B."/>
            <person name="Prigge M."/>
            <person name="Rensing S.A."/>
            <person name="Riano-Pachon D.M."/>
            <person name="Roberts A.W."/>
            <person name="Sato Y."/>
            <person name="Scheller H.V."/>
            <person name="Schulz B."/>
            <person name="Schulz C."/>
            <person name="Shakirov E.V."/>
            <person name="Shibagaki N."/>
            <person name="Shinohara N."/>
            <person name="Shippen D.E."/>
            <person name="Soerensen I."/>
            <person name="Sotooka R."/>
            <person name="Sugimoto N."/>
            <person name="Sugita M."/>
            <person name="Sumikawa N."/>
            <person name="Tanurdzic M."/>
            <person name="Theissen G."/>
            <person name="Ulvskov P."/>
            <person name="Wakazuki S."/>
            <person name="Weng J.K."/>
            <person name="Willats W.W."/>
            <person name="Wipf D."/>
            <person name="Wolf P.G."/>
            <person name="Yang L."/>
            <person name="Zimmer A.D."/>
            <person name="Zhu Q."/>
            <person name="Mitros T."/>
            <person name="Hellsten U."/>
            <person name="Loque D."/>
            <person name="Otillar R."/>
            <person name="Salamov A."/>
            <person name="Schmutz J."/>
            <person name="Shapiro H."/>
            <person name="Lindquist E."/>
            <person name="Lucas S."/>
            <person name="Rokhsar D."/>
            <person name="Grigoriev I.V."/>
        </authorList>
    </citation>
    <scope>NUCLEOTIDE SEQUENCE [LARGE SCALE GENOMIC DNA]</scope>
</reference>
<dbReference type="STRING" id="88036.D8SIC9"/>